<gene>
    <name evidence="3" type="ORF">ALECFALPRED_007957</name>
</gene>
<comment type="caution">
    <text evidence="3">The sequence shown here is derived from an EMBL/GenBank/DDBJ whole genome shotgun (WGS) entry which is preliminary data.</text>
</comment>
<sequence length="340" mass="37595">MAFELASLRSRLGFSGRAGFWKLLALVFALLNLKSLPFVWHMRLFKGLFDGIRSSRIRLASKVGPAALFQPMISSSRSGFLECDYNLHKSNSTYFSDFDVARVATLVSLCGNGIDITRKELAKELGTKDSFGIALGGVSCDFRREIKPYEGFEIWTRLLSWDNKWFYGISHFVKKGAVKPIGYTLQPWKKGKASNAESSKIILGSEGARQGPHPAIFATAIAKYVFKKGRRTIPPERVFRAAGLLPPRPADQETPPVSITPDTEASTIDAAAASIGESFTANNAGDIMAASLAPKVADGEWTWERIEAERKRGLRVAEFYIGDKLNEEFDYEGKPALGHY</sequence>
<evidence type="ECO:0000313" key="4">
    <source>
        <dbReference type="Proteomes" id="UP000664203"/>
    </source>
</evidence>
<reference evidence="3" key="1">
    <citation type="submission" date="2021-03" db="EMBL/GenBank/DDBJ databases">
        <authorList>
            <person name="Tagirdzhanova G."/>
        </authorList>
    </citation>
    <scope>NUCLEOTIDE SEQUENCE</scope>
</reference>
<keyword evidence="2" id="KW-0472">Membrane</keyword>
<evidence type="ECO:0000256" key="1">
    <source>
        <dbReference type="ARBA" id="ARBA00038476"/>
    </source>
</evidence>
<proteinExistence type="inferred from homology"/>
<accession>A0A8H3J1M3</accession>
<keyword evidence="2" id="KW-1133">Transmembrane helix</keyword>
<dbReference type="Proteomes" id="UP000664203">
    <property type="component" value="Unassembled WGS sequence"/>
</dbReference>
<dbReference type="CDD" id="cd00586">
    <property type="entry name" value="4HBT"/>
    <property type="match status" value="1"/>
</dbReference>
<name>A0A8H3J1M3_9LECA</name>
<dbReference type="PANTHER" id="PTHR12475">
    <property type="match status" value="1"/>
</dbReference>
<comment type="similarity">
    <text evidence="1">Belongs to the lcsJ thioesterase family.</text>
</comment>
<dbReference type="Gene3D" id="3.10.129.10">
    <property type="entry name" value="Hotdog Thioesterase"/>
    <property type="match status" value="1"/>
</dbReference>
<keyword evidence="4" id="KW-1185">Reference proteome</keyword>
<dbReference type="InterPro" id="IPR029069">
    <property type="entry name" value="HotDog_dom_sf"/>
</dbReference>
<evidence type="ECO:0000256" key="2">
    <source>
        <dbReference type="SAM" id="Phobius"/>
    </source>
</evidence>
<dbReference type="EMBL" id="CAJPDR010000535">
    <property type="protein sequence ID" value="CAF9939026.1"/>
    <property type="molecule type" value="Genomic_DNA"/>
</dbReference>
<dbReference type="PANTHER" id="PTHR12475:SF4">
    <property type="entry name" value="PROTEIN THEM6"/>
    <property type="match status" value="1"/>
</dbReference>
<dbReference type="SUPFAM" id="SSF54637">
    <property type="entry name" value="Thioesterase/thiol ester dehydrase-isomerase"/>
    <property type="match status" value="1"/>
</dbReference>
<dbReference type="Pfam" id="PF13279">
    <property type="entry name" value="4HBT_2"/>
    <property type="match status" value="1"/>
</dbReference>
<organism evidence="3 4">
    <name type="scientific">Alectoria fallacina</name>
    <dbReference type="NCBI Taxonomy" id="1903189"/>
    <lineage>
        <taxon>Eukaryota</taxon>
        <taxon>Fungi</taxon>
        <taxon>Dikarya</taxon>
        <taxon>Ascomycota</taxon>
        <taxon>Pezizomycotina</taxon>
        <taxon>Lecanoromycetes</taxon>
        <taxon>OSLEUM clade</taxon>
        <taxon>Lecanoromycetidae</taxon>
        <taxon>Lecanorales</taxon>
        <taxon>Lecanorineae</taxon>
        <taxon>Parmeliaceae</taxon>
        <taxon>Alectoria</taxon>
    </lineage>
</organism>
<protein>
    <recommendedName>
        <fullName evidence="5">Capsule polysaccharide biosynthesis protein</fullName>
    </recommendedName>
</protein>
<keyword evidence="2" id="KW-0812">Transmembrane</keyword>
<evidence type="ECO:0000313" key="3">
    <source>
        <dbReference type="EMBL" id="CAF9939026.1"/>
    </source>
</evidence>
<dbReference type="OrthoDB" id="265761at2759"/>
<dbReference type="AlphaFoldDB" id="A0A8H3J1M3"/>
<dbReference type="InterPro" id="IPR051490">
    <property type="entry name" value="THEM6_lcsJ_thioesterase"/>
</dbReference>
<evidence type="ECO:0008006" key="5">
    <source>
        <dbReference type="Google" id="ProtNLM"/>
    </source>
</evidence>
<feature type="transmembrane region" description="Helical" evidence="2">
    <location>
        <begin position="20"/>
        <end position="40"/>
    </location>
</feature>